<gene>
    <name evidence="2" type="ORF">VSP0166_LOCUS12076</name>
</gene>
<proteinExistence type="predicted"/>
<sequence>MNKEGGGLTFLSQLEELKNLHHEKVKECEALRDRMYLFDSQIEKLENSFKHSEHRFLEQKARNLTLKVNTSKTDLKLAFVSLDIQKLQLDVQNWNQRLNRARQNEHEMIKTIETIDTHRTETKGRVGTMLNSISTSGFILSSSNGSNQADMAGRTNESSAVIQAKNDLRAAITNLSENLNRILEENSVLQARANELETNF</sequence>
<feature type="coiled-coil region" evidence="1">
    <location>
        <begin position="165"/>
        <end position="199"/>
    </location>
</feature>
<evidence type="ECO:0000256" key="1">
    <source>
        <dbReference type="SAM" id="Coils"/>
    </source>
</evidence>
<protein>
    <submittedName>
        <fullName evidence="2">Uncharacterized protein</fullName>
    </submittedName>
</protein>
<name>A0A7S4MKK8_9EUKA</name>
<dbReference type="AlphaFoldDB" id="A0A7S4MKK8"/>
<evidence type="ECO:0000313" key="2">
    <source>
        <dbReference type="EMBL" id="CAE2228371.1"/>
    </source>
</evidence>
<dbReference type="EMBL" id="HBKP01017048">
    <property type="protein sequence ID" value="CAE2228371.1"/>
    <property type="molecule type" value="Transcribed_RNA"/>
</dbReference>
<reference evidence="2" key="1">
    <citation type="submission" date="2021-01" db="EMBL/GenBank/DDBJ databases">
        <authorList>
            <person name="Corre E."/>
            <person name="Pelletier E."/>
            <person name="Niang G."/>
            <person name="Scheremetjew M."/>
            <person name="Finn R."/>
            <person name="Kale V."/>
            <person name="Holt S."/>
            <person name="Cochrane G."/>
            <person name="Meng A."/>
            <person name="Brown T."/>
            <person name="Cohen L."/>
        </authorList>
    </citation>
    <scope>NUCLEOTIDE SEQUENCE</scope>
    <source>
        <strain evidence="2">DIVA3 518/3/11/1/6</strain>
    </source>
</reference>
<keyword evidence="1" id="KW-0175">Coiled coil</keyword>
<accession>A0A7S4MKK8</accession>
<organism evidence="2">
    <name type="scientific">Vannella robusta</name>
    <dbReference type="NCBI Taxonomy" id="1487602"/>
    <lineage>
        <taxon>Eukaryota</taxon>
        <taxon>Amoebozoa</taxon>
        <taxon>Discosea</taxon>
        <taxon>Flabellinia</taxon>
        <taxon>Vannellidae</taxon>
        <taxon>Vannella</taxon>
    </lineage>
</organism>